<accession>A0A0D2JM52</accession>
<organism evidence="2 3">
    <name type="scientific">Fonsecaea multimorphosa CBS 102226</name>
    <dbReference type="NCBI Taxonomy" id="1442371"/>
    <lineage>
        <taxon>Eukaryota</taxon>
        <taxon>Fungi</taxon>
        <taxon>Dikarya</taxon>
        <taxon>Ascomycota</taxon>
        <taxon>Pezizomycotina</taxon>
        <taxon>Eurotiomycetes</taxon>
        <taxon>Chaetothyriomycetidae</taxon>
        <taxon>Chaetothyriales</taxon>
        <taxon>Herpotrichiellaceae</taxon>
        <taxon>Fonsecaea</taxon>
    </lineage>
</organism>
<reference evidence="2 3" key="1">
    <citation type="submission" date="2015-01" db="EMBL/GenBank/DDBJ databases">
        <title>The Genome Sequence of Fonsecaea multimorphosa CBS 102226.</title>
        <authorList>
            <consortium name="The Broad Institute Genomics Platform"/>
            <person name="Cuomo C."/>
            <person name="de Hoog S."/>
            <person name="Gorbushina A."/>
            <person name="Stielow B."/>
            <person name="Teixiera M."/>
            <person name="Abouelleil A."/>
            <person name="Chapman S.B."/>
            <person name="Priest M."/>
            <person name="Young S.K."/>
            <person name="Wortman J."/>
            <person name="Nusbaum C."/>
            <person name="Birren B."/>
        </authorList>
    </citation>
    <scope>NUCLEOTIDE SEQUENCE [LARGE SCALE GENOMIC DNA]</scope>
    <source>
        <strain evidence="2 3">CBS 102226</strain>
    </source>
</reference>
<gene>
    <name evidence="2" type="ORF">Z520_09778</name>
</gene>
<keyword evidence="3" id="KW-1185">Reference proteome</keyword>
<evidence type="ECO:0000256" key="1">
    <source>
        <dbReference type="SAM" id="MobiDB-lite"/>
    </source>
</evidence>
<evidence type="ECO:0000313" key="3">
    <source>
        <dbReference type="Proteomes" id="UP000053411"/>
    </source>
</evidence>
<dbReference type="Proteomes" id="UP000053411">
    <property type="component" value="Unassembled WGS sequence"/>
</dbReference>
<proteinExistence type="predicted"/>
<dbReference type="OrthoDB" id="4161351at2759"/>
<dbReference type="EMBL" id="KN848087">
    <property type="protein sequence ID" value="KIX94392.1"/>
    <property type="molecule type" value="Genomic_DNA"/>
</dbReference>
<dbReference type="RefSeq" id="XP_016628515.1">
    <property type="nucleotide sequence ID" value="XM_016780272.1"/>
</dbReference>
<name>A0A0D2JM52_9EURO</name>
<protein>
    <submittedName>
        <fullName evidence="2">Uncharacterized protein</fullName>
    </submittedName>
</protein>
<dbReference type="AlphaFoldDB" id="A0A0D2JM52"/>
<dbReference type="GeneID" id="27715524"/>
<dbReference type="VEuPathDB" id="FungiDB:Z520_09778"/>
<sequence>MDVFTRIASGIYMRQPRRGEDHHRRPAEQHDHGARFVGIRLRDLSDEELYRKIAHANDRVAAAKTRYESLCQQRRALEEQARRLGKEMDSTERELNYWRVWRSDCLDEQKARERYQEEEERRRRREGRESFRRGW</sequence>
<evidence type="ECO:0000313" key="2">
    <source>
        <dbReference type="EMBL" id="KIX94392.1"/>
    </source>
</evidence>
<feature type="region of interest" description="Disordered" evidence="1">
    <location>
        <begin position="111"/>
        <end position="135"/>
    </location>
</feature>